<reference evidence="5" key="1">
    <citation type="journal article" date="2015" name="Nature">
        <title>Complex archaea that bridge the gap between prokaryotes and eukaryotes.</title>
        <authorList>
            <person name="Spang A."/>
            <person name="Saw J.H."/>
            <person name="Jorgensen S.L."/>
            <person name="Zaremba-Niedzwiedzka K."/>
            <person name="Martijn J."/>
            <person name="Lind A.E."/>
            <person name="van Eijk R."/>
            <person name="Schleper C."/>
            <person name="Guy L."/>
            <person name="Ettema T.J."/>
        </authorList>
    </citation>
    <scope>NUCLEOTIDE SEQUENCE</scope>
</reference>
<dbReference type="PRINTS" id="PR00033">
    <property type="entry name" value="HTHASNC"/>
</dbReference>
<organism evidence="5">
    <name type="scientific">marine sediment metagenome</name>
    <dbReference type="NCBI Taxonomy" id="412755"/>
    <lineage>
        <taxon>unclassified sequences</taxon>
        <taxon>metagenomes</taxon>
        <taxon>ecological metagenomes</taxon>
    </lineage>
</organism>
<dbReference type="InterPro" id="IPR019888">
    <property type="entry name" value="Tscrpt_reg_AsnC-like"/>
</dbReference>
<dbReference type="InterPro" id="IPR000485">
    <property type="entry name" value="AsnC-type_HTH_dom"/>
</dbReference>
<sequence length="152" mass="17783">MKKEKTLDEIDKNILRILQANARTSYREIQDKLGISIGTIHNRISKLKESKVVEGYTLRLNNEKLGYKLSFLIRIDIDGKHTEQELKELVKIPEVCSIFHTTGEQSAALICRFKEPNDVHDFIRKLNEKRYVTRTNSNMILKEYKNTSFVEI</sequence>
<keyword evidence="2" id="KW-0238">DNA-binding</keyword>
<keyword evidence="1" id="KW-0805">Transcription regulation</keyword>
<protein>
    <recommendedName>
        <fullName evidence="4">HTH asnC-type domain-containing protein</fullName>
    </recommendedName>
</protein>
<dbReference type="GO" id="GO:0043200">
    <property type="term" value="P:response to amino acid"/>
    <property type="evidence" value="ECO:0007669"/>
    <property type="project" value="TreeGrafter"/>
</dbReference>
<dbReference type="PROSITE" id="PS50956">
    <property type="entry name" value="HTH_ASNC_2"/>
    <property type="match status" value="1"/>
</dbReference>
<dbReference type="SUPFAM" id="SSF46785">
    <property type="entry name" value="Winged helix' DNA-binding domain"/>
    <property type="match status" value="1"/>
</dbReference>
<dbReference type="InterPro" id="IPR019887">
    <property type="entry name" value="Tscrpt_reg_AsnC/Lrp_C"/>
</dbReference>
<proteinExistence type="predicted"/>
<comment type="caution">
    <text evidence="5">The sequence shown here is derived from an EMBL/GenBank/DDBJ whole genome shotgun (WGS) entry which is preliminary data.</text>
</comment>
<evidence type="ECO:0000256" key="2">
    <source>
        <dbReference type="ARBA" id="ARBA00023125"/>
    </source>
</evidence>
<dbReference type="Gene3D" id="1.10.10.10">
    <property type="entry name" value="Winged helix-like DNA-binding domain superfamily/Winged helix DNA-binding domain"/>
    <property type="match status" value="1"/>
</dbReference>
<gene>
    <name evidence="5" type="ORF">LCGC14_0816180</name>
</gene>
<dbReference type="GO" id="GO:0005829">
    <property type="term" value="C:cytosol"/>
    <property type="evidence" value="ECO:0007669"/>
    <property type="project" value="TreeGrafter"/>
</dbReference>
<dbReference type="Pfam" id="PF01037">
    <property type="entry name" value="AsnC_trans_reg"/>
    <property type="match status" value="1"/>
</dbReference>
<dbReference type="AlphaFoldDB" id="A0A0F9PK50"/>
<evidence type="ECO:0000256" key="3">
    <source>
        <dbReference type="ARBA" id="ARBA00023163"/>
    </source>
</evidence>
<evidence type="ECO:0000313" key="5">
    <source>
        <dbReference type="EMBL" id="KKN32205.1"/>
    </source>
</evidence>
<dbReference type="InterPro" id="IPR011008">
    <property type="entry name" value="Dimeric_a/b-barrel"/>
</dbReference>
<evidence type="ECO:0000259" key="4">
    <source>
        <dbReference type="PROSITE" id="PS50956"/>
    </source>
</evidence>
<evidence type="ECO:0000256" key="1">
    <source>
        <dbReference type="ARBA" id="ARBA00023015"/>
    </source>
</evidence>
<dbReference type="InterPro" id="IPR036390">
    <property type="entry name" value="WH_DNA-bd_sf"/>
</dbReference>
<keyword evidence="3" id="KW-0804">Transcription</keyword>
<dbReference type="InterPro" id="IPR036388">
    <property type="entry name" value="WH-like_DNA-bd_sf"/>
</dbReference>
<dbReference type="EMBL" id="LAZR01002268">
    <property type="protein sequence ID" value="KKN32205.1"/>
    <property type="molecule type" value="Genomic_DNA"/>
</dbReference>
<dbReference type="Pfam" id="PF13412">
    <property type="entry name" value="HTH_24"/>
    <property type="match status" value="1"/>
</dbReference>
<dbReference type="PANTHER" id="PTHR30154">
    <property type="entry name" value="LEUCINE-RESPONSIVE REGULATORY PROTEIN"/>
    <property type="match status" value="1"/>
</dbReference>
<dbReference type="GO" id="GO:0043565">
    <property type="term" value="F:sequence-specific DNA binding"/>
    <property type="evidence" value="ECO:0007669"/>
    <property type="project" value="InterPro"/>
</dbReference>
<feature type="domain" description="HTH asnC-type" evidence="4">
    <location>
        <begin position="7"/>
        <end position="68"/>
    </location>
</feature>
<dbReference type="SMART" id="SM00344">
    <property type="entry name" value="HTH_ASNC"/>
    <property type="match status" value="1"/>
</dbReference>
<name>A0A0F9PK50_9ZZZZ</name>
<accession>A0A0F9PK50</accession>
<dbReference type="Gene3D" id="3.30.70.920">
    <property type="match status" value="1"/>
</dbReference>
<dbReference type="PANTHER" id="PTHR30154:SF34">
    <property type="entry name" value="TRANSCRIPTIONAL REGULATOR AZLB"/>
    <property type="match status" value="1"/>
</dbReference>
<dbReference type="SUPFAM" id="SSF54909">
    <property type="entry name" value="Dimeric alpha+beta barrel"/>
    <property type="match status" value="1"/>
</dbReference>